<keyword evidence="2" id="KW-0001">2Fe-2S</keyword>
<protein>
    <submittedName>
        <fullName evidence="5">Ferredoxin</fullName>
    </submittedName>
</protein>
<reference evidence="5 6" key="1">
    <citation type="journal article" date="2012" name="Appl. Environ. Microbiol.">
        <title>Draft genome sequence of a psychrotolerant sulfur-oxidizing bacterium, Sulfuricella denitrificans skB26, and proteomic insights into cold adaptation.</title>
        <authorList>
            <person name="Watanabe T."/>
            <person name="Kojima H."/>
            <person name="Fukui M."/>
        </authorList>
    </citation>
    <scope>NUCLEOTIDE SEQUENCE [LARGE SCALE GENOMIC DNA]</scope>
    <source>
        <strain evidence="6">skB26</strain>
    </source>
</reference>
<dbReference type="InterPro" id="IPR008333">
    <property type="entry name" value="Cbr1-like_FAD-bd_dom"/>
</dbReference>
<dbReference type="Gene3D" id="3.10.20.30">
    <property type="match status" value="1"/>
</dbReference>
<dbReference type="GO" id="GO:0051537">
    <property type="term" value="F:2 iron, 2 sulfur cluster binding"/>
    <property type="evidence" value="ECO:0007669"/>
    <property type="project" value="UniProtKB-KW"/>
</dbReference>
<keyword evidence="2" id="KW-0479">Metal-binding</keyword>
<dbReference type="STRING" id="1163617.SCD_n02189"/>
<dbReference type="PANTHER" id="PTHR47354">
    <property type="entry name" value="NADH OXIDOREDUCTASE HCR"/>
    <property type="match status" value="1"/>
</dbReference>
<dbReference type="PRINTS" id="PR00410">
    <property type="entry name" value="PHEHYDRXLASE"/>
</dbReference>
<dbReference type="RefSeq" id="WP_009205195.1">
    <property type="nucleotide sequence ID" value="NC_022357.1"/>
</dbReference>
<dbReference type="InterPro" id="IPR050415">
    <property type="entry name" value="MRET"/>
</dbReference>
<dbReference type="PROSITE" id="PS51384">
    <property type="entry name" value="FAD_FR"/>
    <property type="match status" value="1"/>
</dbReference>
<dbReference type="SUPFAM" id="SSF52343">
    <property type="entry name" value="Ferredoxin reductase-like, C-terminal NADP-linked domain"/>
    <property type="match status" value="1"/>
</dbReference>
<dbReference type="InterPro" id="IPR001041">
    <property type="entry name" value="2Fe-2S_ferredoxin-type"/>
</dbReference>
<dbReference type="eggNOG" id="COG1018">
    <property type="taxonomic scope" value="Bacteria"/>
</dbReference>
<dbReference type="PROSITE" id="PS51085">
    <property type="entry name" value="2FE2S_FER_2"/>
    <property type="match status" value="1"/>
</dbReference>
<gene>
    <name evidence="5" type="ORF">SCD_n02189</name>
</gene>
<keyword evidence="6" id="KW-1185">Reference proteome</keyword>
<evidence type="ECO:0000256" key="2">
    <source>
        <dbReference type="ARBA" id="ARBA00022714"/>
    </source>
</evidence>
<evidence type="ECO:0000259" key="3">
    <source>
        <dbReference type="PROSITE" id="PS51085"/>
    </source>
</evidence>
<dbReference type="KEGG" id="sdr:SCD_n02189"/>
<dbReference type="Pfam" id="PF00111">
    <property type="entry name" value="Fer2"/>
    <property type="match status" value="1"/>
</dbReference>
<dbReference type="CDD" id="cd00207">
    <property type="entry name" value="fer2"/>
    <property type="match status" value="1"/>
</dbReference>
<evidence type="ECO:0000256" key="1">
    <source>
        <dbReference type="ARBA" id="ARBA00001974"/>
    </source>
</evidence>
<dbReference type="InterPro" id="IPR039261">
    <property type="entry name" value="FNR_nucleotide-bd"/>
</dbReference>
<dbReference type="SUPFAM" id="SSF54292">
    <property type="entry name" value="2Fe-2S ferredoxin-like"/>
    <property type="match status" value="1"/>
</dbReference>
<evidence type="ECO:0000259" key="4">
    <source>
        <dbReference type="PROSITE" id="PS51384"/>
    </source>
</evidence>
<dbReference type="Pfam" id="PF00970">
    <property type="entry name" value="FAD_binding_6"/>
    <property type="match status" value="1"/>
</dbReference>
<dbReference type="Proteomes" id="UP000015559">
    <property type="component" value="Chromosome"/>
</dbReference>
<name>S6ACY8_SULDS</name>
<dbReference type="SUPFAM" id="SSF63380">
    <property type="entry name" value="Riboflavin synthase domain-like"/>
    <property type="match status" value="1"/>
</dbReference>
<dbReference type="InterPro" id="IPR017927">
    <property type="entry name" value="FAD-bd_FR_type"/>
</dbReference>
<dbReference type="InterPro" id="IPR012675">
    <property type="entry name" value="Beta-grasp_dom_sf"/>
</dbReference>
<dbReference type="PROSITE" id="PS00197">
    <property type="entry name" value="2FE2S_FER_1"/>
    <property type="match status" value="1"/>
</dbReference>
<dbReference type="AlphaFoldDB" id="S6ACY8"/>
<dbReference type="InterPro" id="IPR036010">
    <property type="entry name" value="2Fe-2S_ferredoxin-like_sf"/>
</dbReference>
<dbReference type="HOGENOM" id="CLU_003827_7_0_4"/>
<accession>S6ACY8</accession>
<dbReference type="InterPro" id="IPR017938">
    <property type="entry name" value="Riboflavin_synthase-like_b-brl"/>
</dbReference>
<organism evidence="5 6">
    <name type="scientific">Sulfuricella denitrificans (strain DSM 22764 / NBRC 105220 / skB26)</name>
    <dbReference type="NCBI Taxonomy" id="1163617"/>
    <lineage>
        <taxon>Bacteria</taxon>
        <taxon>Pseudomonadati</taxon>
        <taxon>Pseudomonadota</taxon>
        <taxon>Betaproteobacteria</taxon>
        <taxon>Nitrosomonadales</taxon>
        <taxon>Sulfuricellaceae</taxon>
        <taxon>Sulfuricella</taxon>
    </lineage>
</organism>
<keyword evidence="2" id="KW-0408">Iron</keyword>
<dbReference type="PANTHER" id="PTHR47354:SF5">
    <property type="entry name" value="PROTEIN RFBI"/>
    <property type="match status" value="1"/>
</dbReference>
<feature type="domain" description="2Fe-2S ferredoxin-type" evidence="3">
    <location>
        <begin position="3"/>
        <end position="93"/>
    </location>
</feature>
<evidence type="ECO:0000313" key="5">
    <source>
        <dbReference type="EMBL" id="BAN35998.1"/>
    </source>
</evidence>
<keyword evidence="2" id="KW-0411">Iron-sulfur</keyword>
<dbReference type="Gene3D" id="2.40.30.10">
    <property type="entry name" value="Translation factors"/>
    <property type="match status" value="1"/>
</dbReference>
<comment type="cofactor">
    <cofactor evidence="1">
        <name>FAD</name>
        <dbReference type="ChEBI" id="CHEBI:57692"/>
    </cofactor>
</comment>
<dbReference type="GO" id="GO:0016491">
    <property type="term" value="F:oxidoreductase activity"/>
    <property type="evidence" value="ECO:0007669"/>
    <property type="project" value="InterPro"/>
</dbReference>
<feature type="domain" description="FAD-binding FR-type" evidence="4">
    <location>
        <begin position="100"/>
        <end position="200"/>
    </location>
</feature>
<evidence type="ECO:0000313" key="6">
    <source>
        <dbReference type="Proteomes" id="UP000015559"/>
    </source>
</evidence>
<dbReference type="InterPro" id="IPR006058">
    <property type="entry name" value="2Fe2S_fd_BS"/>
</dbReference>
<sequence length="345" mass="38334">MSYRVRLLPSGKEFTTEINETVLEAALRSGIALNYNCNNGTCGGCGGRILSGQVRETQQHDFHFADTQKAQGHVLLCVNAAQSDLEIEVKEAGGIEDIPLQLIPTKVEQMERIQNDTMILHLRTPRSQTLRFLAGQHLSLAIAGMPPRNKSIGSCPCNAMHLQFHIRRVPGDQFSEYIFTHLKISQTVTIEGPWGNFSLDESSKRPIIFVAYETGFAPIKSIIEHAIAMELEQPMHLYWMAHQPGNHYLNNLCRSWLDALDNFSYTALTGDGLSGVSSWEASPDPEIGLKDMEAVGAAIVADQPDLSGFDIYITAPESSTEGMLELLYRHGLPKGQLHLDVMRRF</sequence>
<dbReference type="EMBL" id="AP013066">
    <property type="protein sequence ID" value="BAN35998.1"/>
    <property type="molecule type" value="Genomic_DNA"/>
</dbReference>
<proteinExistence type="predicted"/>
<dbReference type="Gene3D" id="3.40.50.80">
    <property type="entry name" value="Nucleotide-binding domain of ferredoxin-NADP reductase (FNR) module"/>
    <property type="match status" value="1"/>
</dbReference>
<dbReference type="OrthoDB" id="9806195at2"/>